<proteinExistence type="inferred from homology"/>
<dbReference type="Proteomes" id="UP000830375">
    <property type="component" value="Unassembled WGS sequence"/>
</dbReference>
<dbReference type="InterPro" id="IPR043502">
    <property type="entry name" value="DNA/RNA_pol_sf"/>
</dbReference>
<dbReference type="InterPro" id="IPR043128">
    <property type="entry name" value="Rev_trsase/Diguanyl_cyclase"/>
</dbReference>
<dbReference type="InterPro" id="IPR036397">
    <property type="entry name" value="RNaseH_sf"/>
</dbReference>
<evidence type="ECO:0000313" key="7">
    <source>
        <dbReference type="Proteomes" id="UP000830375"/>
    </source>
</evidence>
<feature type="compositionally biased region" description="Basic and acidic residues" evidence="4">
    <location>
        <begin position="1"/>
        <end position="16"/>
    </location>
</feature>
<evidence type="ECO:0000256" key="2">
    <source>
        <dbReference type="ARBA" id="ARBA00012180"/>
    </source>
</evidence>
<evidence type="ECO:0000256" key="3">
    <source>
        <dbReference type="SAM" id="Coils"/>
    </source>
</evidence>
<evidence type="ECO:0000313" key="6">
    <source>
        <dbReference type="EMBL" id="KAI2650248.1"/>
    </source>
</evidence>
<dbReference type="Pfam" id="PF00078">
    <property type="entry name" value="RVT_1"/>
    <property type="match status" value="1"/>
</dbReference>
<dbReference type="Gene3D" id="3.10.10.10">
    <property type="entry name" value="HIV Type 1 Reverse Transcriptase, subunit A, domain 1"/>
    <property type="match status" value="1"/>
</dbReference>
<feature type="region of interest" description="Disordered" evidence="4">
    <location>
        <begin position="1"/>
        <end position="24"/>
    </location>
</feature>
<dbReference type="InterPro" id="IPR040676">
    <property type="entry name" value="DUF5641"/>
</dbReference>
<dbReference type="InterPro" id="IPR001584">
    <property type="entry name" value="Integrase_cat-core"/>
</dbReference>
<dbReference type="Pfam" id="PF05380">
    <property type="entry name" value="Peptidase_A17"/>
    <property type="match status" value="1"/>
</dbReference>
<dbReference type="InterPro" id="IPR008042">
    <property type="entry name" value="Retrotrans_Pao"/>
</dbReference>
<dbReference type="Gene3D" id="3.30.70.270">
    <property type="match status" value="1"/>
</dbReference>
<dbReference type="PANTHER" id="PTHR47331:SF5">
    <property type="entry name" value="RIBONUCLEASE H"/>
    <property type="match status" value="1"/>
</dbReference>
<keyword evidence="7" id="KW-1185">Reference proteome</keyword>
<dbReference type="CDD" id="cd01644">
    <property type="entry name" value="RT_pepA17"/>
    <property type="match status" value="1"/>
</dbReference>
<keyword evidence="3" id="KW-0175">Coiled coil</keyword>
<dbReference type="EMBL" id="JACTAM010000022">
    <property type="protein sequence ID" value="KAI2650248.1"/>
    <property type="molecule type" value="Genomic_DNA"/>
</dbReference>
<dbReference type="Pfam" id="PF18701">
    <property type="entry name" value="DUF5641"/>
    <property type="match status" value="1"/>
</dbReference>
<dbReference type="EC" id="3.1.26.4" evidence="2"/>
<reference evidence="6 7" key="1">
    <citation type="submission" date="2022-01" db="EMBL/GenBank/DDBJ databases">
        <title>A high-quality chromosome-level genome assembly of rohu carp, Labeo rohita.</title>
        <authorList>
            <person name="Arick M.A. II"/>
            <person name="Hsu C.-Y."/>
            <person name="Magbanua Z."/>
            <person name="Pechanova O."/>
            <person name="Grover C."/>
            <person name="Miller E."/>
            <person name="Thrash A."/>
            <person name="Ezzel L."/>
            <person name="Alam S."/>
            <person name="Benzie J."/>
            <person name="Hamilton M."/>
            <person name="Karsi A."/>
            <person name="Lawrence M.L."/>
            <person name="Peterson D.G."/>
        </authorList>
    </citation>
    <scope>NUCLEOTIDE SEQUENCE [LARGE SCALE GENOMIC DNA]</scope>
    <source>
        <strain evidence="7">BAU-BD-2019</strain>
        <tissue evidence="6">Blood</tissue>
    </source>
</reference>
<gene>
    <name evidence="6" type="ORF">H4Q32_000193</name>
</gene>
<dbReference type="Gene3D" id="3.30.420.10">
    <property type="entry name" value="Ribonuclease H-like superfamily/Ribonuclease H"/>
    <property type="match status" value="1"/>
</dbReference>
<feature type="coiled-coil region" evidence="3">
    <location>
        <begin position="111"/>
        <end position="138"/>
    </location>
</feature>
<dbReference type="SUPFAM" id="SSF56672">
    <property type="entry name" value="DNA/RNA polymerases"/>
    <property type="match status" value="1"/>
</dbReference>
<accession>A0ABQ8LKS6</accession>
<evidence type="ECO:0000256" key="4">
    <source>
        <dbReference type="SAM" id="MobiDB-lite"/>
    </source>
</evidence>
<feature type="domain" description="Integrase catalytic" evidence="5">
    <location>
        <begin position="1582"/>
        <end position="1768"/>
    </location>
</feature>
<comment type="similarity">
    <text evidence="1">Belongs to the beta type-B retroviral polymerase family. HERV class-II K(HML-2) pol subfamily.</text>
</comment>
<comment type="caution">
    <text evidence="6">The sequence shown here is derived from an EMBL/GenBank/DDBJ whole genome shotgun (WGS) entry which is preliminary data.</text>
</comment>
<dbReference type="PROSITE" id="PS50994">
    <property type="entry name" value="INTEGRASE"/>
    <property type="match status" value="1"/>
</dbReference>
<dbReference type="SUPFAM" id="SSF53098">
    <property type="entry name" value="Ribonuclease H-like"/>
    <property type="match status" value="1"/>
</dbReference>
<feature type="region of interest" description="Disordered" evidence="4">
    <location>
        <begin position="213"/>
        <end position="238"/>
    </location>
</feature>
<dbReference type="InterPro" id="IPR000477">
    <property type="entry name" value="RT_dom"/>
</dbReference>
<evidence type="ECO:0000256" key="1">
    <source>
        <dbReference type="ARBA" id="ARBA00010879"/>
    </source>
</evidence>
<name>A0ABQ8LKS6_LABRO</name>
<protein>
    <recommendedName>
        <fullName evidence="2">ribonuclease H</fullName>
        <ecNumber evidence="2">3.1.26.4</ecNumber>
    </recommendedName>
</protein>
<organism evidence="6 7">
    <name type="scientific">Labeo rohita</name>
    <name type="common">Indian major carp</name>
    <name type="synonym">Cyprinus rohita</name>
    <dbReference type="NCBI Taxonomy" id="84645"/>
    <lineage>
        <taxon>Eukaryota</taxon>
        <taxon>Metazoa</taxon>
        <taxon>Chordata</taxon>
        <taxon>Craniata</taxon>
        <taxon>Vertebrata</taxon>
        <taxon>Euteleostomi</taxon>
        <taxon>Actinopterygii</taxon>
        <taxon>Neopterygii</taxon>
        <taxon>Teleostei</taxon>
        <taxon>Ostariophysi</taxon>
        <taxon>Cypriniformes</taxon>
        <taxon>Cyprinidae</taxon>
        <taxon>Labeoninae</taxon>
        <taxon>Labeonini</taxon>
        <taxon>Labeo</taxon>
    </lineage>
</organism>
<sequence>MSSDQSSREGRPADVRPKRRVRPPAWLEEYDVSLPHYNQPSPAVQTMPPTTEIQEPQHYIERVAEMTPLTHHTVFDPSTGLRQRQFTHSVQFDQMYESTPVPHHSISGDVSSEILEAIQQLKKENQKLQSTVLDMQRQMRSDTAVPVHQRPMPPSHDRAPIPYEEEDWPLPPPPVADEVPLPRTVVNKPLPPPPTAAAVPDVVEELTACLRRLGRTSHPPSGPTTPEYCEPDDGSVASYQQRVHDTDKQSRFPHIPPHVSMQYRKETGEDFHNPQREKVYRGPKPTIPDFTKGDPREFARLKISLDNVLPEDATERFKYQILLDHLKFEDALLIADSYTNSRRPYSDTMASLAEQYGQPHQLALHHIADLMEGSSIRSHDTTGFKKFALKVRALVGMLDQLGESGNVELQCGSHVTRLLSKLPQDLRADFKRYMYPLGVRIPTLLNFAEWLEYELTIQESGFEFVGERKERPGQRKDRHKDFKSSKTLSIFHSLDPSSANQQTEGFSLSATRLQDKVKAYCPYCSNTQHYLNQCQNFSQLTKEQKSHWVKTNKKCWRCGRTHQAAQCRLKITCKICKGRHLEALHELNDRPVRENPPLSSPTNEVLYLDRQAGCSQVLLKVTKVILRNGEHVLETFAILDDGSERTILLQAAAQKLNLRGKKEDLVLRTVRQDMKVIRGNSVSFSISPACQPQKVFKINRAFTADQLGLAEHTYPIKALQSKYRHLRGLPIPALDKAHPFLLIGSDYPHLITPIAPVLLGPSGGPAAVRTRLGWTVQGPAKLVHYQLQSQQCLNISVVSPSNELFKNVQQLWQLDVLPYRNEKLVTRSKQDQEAINLLEAKTKRIDIDGIQRYATPLLRVKHMPKLQATKEAVMANLRSTENRLMRDPQKAEAYNAEIKKLEQAGYAVKVQGQMLSETDESWFIPHHMVSHNGKNRVVFNCSFSYKGKNLNDLLLPGPNLGSSLLGVLLRFREHSVAISSDIKGMFHQVRLLPEDKPLLRFLWCNLEREKQPNIYEWQVLPFGTTCSPCCATYALQRHVFDHSQPGDQVRDSIERSFYVDNCLQSLSSLDEAKLRVDSLRDLLATGGFELRQWASNMPDVISHLPKEARSESSEFWLNQTGEDSQEFALGLRWLCHSDTLRYKCRLLDCPEPTMRKIYKVVASQYDPLGFIVPYTTRAKILIQHLWAKHREWDDPLLPEDLLQTWNSWQGELQHLSQINLPRCYVSPQMDVPNCTRQIHVFCDASEKAYGSVAYLRKENLEGSVEVAFPTARSRVAPKRQLSMPRLELCAALTGAQLASLLIRELTLNISSCFLWTDSTTVLTWLQSDSCRFKHNITRGKTLAELATDNRWRYGPAFLWQSQDHWPLTPDQGIIDSCELRKSVCCNHVAVAEDHSFPDPEQYNSFKDLIEAVVLLRHRAAGKLGNPTADDYKLAETDILRKSQQDSFPEDFDCLAMGRPVPTSSRLITLAPEYDPVFQLIRVGGRLRRSDQLDPDTIHPVVLDPAHKVTQLLIQDVDNQLCHPGSERVFADLRRRRILATGYWILRGRAAVKKQQRSCFDCQKWRAKPTVPLMADLPQARLQLFKPAFFSTGMDCFGPFTVKVGRRNEKRWGILFKCLTTRAVHIDILHSLDTDSFLMSLRRFISRRGKPSELLSDQGTNFKGGERELQEAFEALSPTLQTQLAKEQVQFKFNPPSSPHFGGAWEREIRSIKSALYATLQNQSMTEEVLRTILVEVEGILNSKPLGYASTDVADPNPVTPNLLLMGRLNPSLPQAVYHDSELLSRRRWRHTQVLADQFWSHFIKHYLPNLQTRFKWQKDTDNLQPGMAVMILDPQLPRAVWPVGQITKVFPGADGRIRTAEIKLKDRVYTRPVARLIKLPSIPNTDKTETSPSR</sequence>
<evidence type="ECO:0000259" key="5">
    <source>
        <dbReference type="PROSITE" id="PS50994"/>
    </source>
</evidence>
<dbReference type="InterPro" id="IPR012337">
    <property type="entry name" value="RNaseH-like_sf"/>
</dbReference>
<dbReference type="PANTHER" id="PTHR47331">
    <property type="entry name" value="PHD-TYPE DOMAIN-CONTAINING PROTEIN"/>
    <property type="match status" value="1"/>
</dbReference>